<comment type="caution">
    <text evidence="2">Lacks conserved residue(s) required for the propagation of feature annotation.</text>
</comment>
<dbReference type="InterPro" id="IPR002172">
    <property type="entry name" value="LDrepeatLR_classA_rpt"/>
</dbReference>
<feature type="non-terminal residue" evidence="3">
    <location>
        <position position="116"/>
    </location>
</feature>
<dbReference type="SUPFAM" id="SSF57424">
    <property type="entry name" value="LDL receptor-like module"/>
    <property type="match status" value="1"/>
</dbReference>
<dbReference type="InterPro" id="IPR036055">
    <property type="entry name" value="LDL_receptor-like_sf"/>
</dbReference>
<evidence type="ECO:0000256" key="1">
    <source>
        <dbReference type="ARBA" id="ARBA00023157"/>
    </source>
</evidence>
<gene>
    <name evidence="3" type="ORF">WMSIL1_LOCUS12842</name>
</gene>
<dbReference type="PROSITE" id="PS01209">
    <property type="entry name" value="LDLRA_1"/>
    <property type="match status" value="1"/>
</dbReference>
<evidence type="ECO:0000313" key="4">
    <source>
        <dbReference type="Proteomes" id="UP000321570"/>
    </source>
</evidence>
<dbReference type="CDD" id="cd00112">
    <property type="entry name" value="LDLa"/>
    <property type="match status" value="1"/>
</dbReference>
<reference evidence="3 4" key="1">
    <citation type="submission" date="2019-07" db="EMBL/GenBank/DDBJ databases">
        <authorList>
            <person name="Jastrzebski P J."/>
            <person name="Paukszto L."/>
            <person name="Jastrzebski P J."/>
        </authorList>
    </citation>
    <scope>NUCLEOTIDE SEQUENCE [LARGE SCALE GENOMIC DNA]</scope>
    <source>
        <strain evidence="3 4">WMS-il1</strain>
    </source>
</reference>
<evidence type="ECO:0000256" key="2">
    <source>
        <dbReference type="PROSITE-ProRule" id="PRU00124"/>
    </source>
</evidence>
<evidence type="ECO:0000313" key="3">
    <source>
        <dbReference type="EMBL" id="VUZ54757.1"/>
    </source>
</evidence>
<dbReference type="Pfam" id="PF00057">
    <property type="entry name" value="Ldl_recept_a"/>
    <property type="match status" value="1"/>
</dbReference>
<dbReference type="SMART" id="SM00192">
    <property type="entry name" value="LDLa"/>
    <property type="match status" value="1"/>
</dbReference>
<name>A0A564Z5G3_HYMDI</name>
<accession>A0A564Z5G3</accession>
<feature type="non-terminal residue" evidence="3">
    <location>
        <position position="1"/>
    </location>
</feature>
<dbReference type="PROSITE" id="PS50068">
    <property type="entry name" value="LDLRA_2"/>
    <property type="match status" value="1"/>
</dbReference>
<keyword evidence="1 2" id="KW-1015">Disulfide bond</keyword>
<dbReference type="Gene3D" id="4.10.400.10">
    <property type="entry name" value="Low-density Lipoprotein Receptor"/>
    <property type="match status" value="1"/>
</dbReference>
<dbReference type="InterPro" id="IPR023415">
    <property type="entry name" value="LDLR_class-A_CS"/>
</dbReference>
<dbReference type="Proteomes" id="UP000321570">
    <property type="component" value="Unassembled WGS sequence"/>
</dbReference>
<organism evidence="3 4">
    <name type="scientific">Hymenolepis diminuta</name>
    <name type="common">Rat tapeworm</name>
    <dbReference type="NCBI Taxonomy" id="6216"/>
    <lineage>
        <taxon>Eukaryota</taxon>
        <taxon>Metazoa</taxon>
        <taxon>Spiralia</taxon>
        <taxon>Lophotrochozoa</taxon>
        <taxon>Platyhelminthes</taxon>
        <taxon>Cestoda</taxon>
        <taxon>Eucestoda</taxon>
        <taxon>Cyclophyllidea</taxon>
        <taxon>Hymenolepididae</taxon>
        <taxon>Hymenolepis</taxon>
    </lineage>
</organism>
<proteinExistence type="predicted"/>
<protein>
    <submittedName>
        <fullName evidence="3">Uncharacterized protein</fullName>
    </submittedName>
</protein>
<feature type="disulfide bond" evidence="2">
    <location>
        <begin position="44"/>
        <end position="62"/>
    </location>
</feature>
<dbReference type="EMBL" id="CABIJS010000666">
    <property type="protein sequence ID" value="VUZ54757.1"/>
    <property type="molecule type" value="Genomic_DNA"/>
</dbReference>
<dbReference type="AlphaFoldDB" id="A0A564Z5G3"/>
<sequence length="116" mass="12651">LQIGALGGLPDTTDVEIECITESGRRTEVPVTILKECGRGYTKCRDGQCIRESQWCDGTPHCTDGSDEDAVFCIEPIRPPAPTVIVTPSEIDVSAWQPFNFTCISTDGSRLRSVFS</sequence>
<keyword evidence="4" id="KW-1185">Reference proteome</keyword>
<feature type="disulfide bond" evidence="2">
    <location>
        <begin position="37"/>
        <end position="49"/>
    </location>
</feature>